<feature type="domain" description="HTH hxlR-type" evidence="4">
    <location>
        <begin position="11"/>
        <end position="109"/>
    </location>
</feature>
<evidence type="ECO:0000256" key="1">
    <source>
        <dbReference type="ARBA" id="ARBA00023015"/>
    </source>
</evidence>
<sequence>MIQFKNIRYQCSMELTLALIGGKWKSLILWHLGDKTLRFSELRKGMPQVTQKMLTQQLRELEEDGLVYRHVYTQVPPRVEYSLTESGKSILPILATMCQWGLDYIAAYQAEAQGAASSREGTVRS</sequence>
<dbReference type="PANTHER" id="PTHR33204:SF29">
    <property type="entry name" value="TRANSCRIPTIONAL REGULATOR"/>
    <property type="match status" value="1"/>
</dbReference>
<dbReference type="EMBL" id="SLUN01000003">
    <property type="protein sequence ID" value="TCL75160.1"/>
    <property type="molecule type" value="Genomic_DNA"/>
</dbReference>
<protein>
    <submittedName>
        <fullName evidence="5">HxlR family transcriptional regulator</fullName>
    </submittedName>
</protein>
<evidence type="ECO:0000256" key="3">
    <source>
        <dbReference type="ARBA" id="ARBA00023163"/>
    </source>
</evidence>
<evidence type="ECO:0000256" key="2">
    <source>
        <dbReference type="ARBA" id="ARBA00023125"/>
    </source>
</evidence>
<organism evidence="5 6">
    <name type="scientific">Hydrogenispora ethanolica</name>
    <dbReference type="NCBI Taxonomy" id="1082276"/>
    <lineage>
        <taxon>Bacteria</taxon>
        <taxon>Bacillati</taxon>
        <taxon>Bacillota</taxon>
        <taxon>Hydrogenispora</taxon>
    </lineage>
</organism>
<keyword evidence="2" id="KW-0238">DNA-binding</keyword>
<dbReference type="Gene3D" id="1.10.10.10">
    <property type="entry name" value="Winged helix-like DNA-binding domain superfamily/Winged helix DNA-binding domain"/>
    <property type="match status" value="1"/>
</dbReference>
<dbReference type="PANTHER" id="PTHR33204">
    <property type="entry name" value="TRANSCRIPTIONAL REGULATOR, MARR FAMILY"/>
    <property type="match status" value="1"/>
</dbReference>
<keyword evidence="3" id="KW-0804">Transcription</keyword>
<dbReference type="InterPro" id="IPR011991">
    <property type="entry name" value="ArsR-like_HTH"/>
</dbReference>
<accession>A0A4R1S8D8</accession>
<dbReference type="GO" id="GO:0003677">
    <property type="term" value="F:DNA binding"/>
    <property type="evidence" value="ECO:0007669"/>
    <property type="project" value="UniProtKB-KW"/>
</dbReference>
<evidence type="ECO:0000313" key="6">
    <source>
        <dbReference type="Proteomes" id="UP000295008"/>
    </source>
</evidence>
<evidence type="ECO:0000313" key="5">
    <source>
        <dbReference type="EMBL" id="TCL75160.1"/>
    </source>
</evidence>
<dbReference type="OrthoDB" id="9791143at2"/>
<gene>
    <name evidence="5" type="ORF">EDC14_100391</name>
</gene>
<dbReference type="PROSITE" id="PS51118">
    <property type="entry name" value="HTH_HXLR"/>
    <property type="match status" value="1"/>
</dbReference>
<keyword evidence="6" id="KW-1185">Reference proteome</keyword>
<name>A0A4R1S8D8_HYDET</name>
<dbReference type="SUPFAM" id="SSF46785">
    <property type="entry name" value="Winged helix' DNA-binding domain"/>
    <property type="match status" value="1"/>
</dbReference>
<proteinExistence type="predicted"/>
<evidence type="ECO:0000259" key="4">
    <source>
        <dbReference type="PROSITE" id="PS51118"/>
    </source>
</evidence>
<dbReference type="InterPro" id="IPR036388">
    <property type="entry name" value="WH-like_DNA-bd_sf"/>
</dbReference>
<dbReference type="Pfam" id="PF01638">
    <property type="entry name" value="HxlR"/>
    <property type="match status" value="1"/>
</dbReference>
<dbReference type="CDD" id="cd00090">
    <property type="entry name" value="HTH_ARSR"/>
    <property type="match status" value="1"/>
</dbReference>
<reference evidence="5 6" key="1">
    <citation type="submission" date="2019-03" db="EMBL/GenBank/DDBJ databases">
        <title>Genomic Encyclopedia of Type Strains, Phase IV (KMG-IV): sequencing the most valuable type-strain genomes for metagenomic binning, comparative biology and taxonomic classification.</title>
        <authorList>
            <person name="Goeker M."/>
        </authorList>
    </citation>
    <scope>NUCLEOTIDE SEQUENCE [LARGE SCALE GENOMIC DNA]</scope>
    <source>
        <strain evidence="5 6">LX-B</strain>
    </source>
</reference>
<dbReference type="Proteomes" id="UP000295008">
    <property type="component" value="Unassembled WGS sequence"/>
</dbReference>
<dbReference type="InterPro" id="IPR002577">
    <property type="entry name" value="HTH_HxlR"/>
</dbReference>
<keyword evidence="1" id="KW-0805">Transcription regulation</keyword>
<comment type="caution">
    <text evidence="5">The sequence shown here is derived from an EMBL/GenBank/DDBJ whole genome shotgun (WGS) entry which is preliminary data.</text>
</comment>
<dbReference type="RefSeq" id="WP_132012841.1">
    <property type="nucleotide sequence ID" value="NZ_SLUN01000003.1"/>
</dbReference>
<dbReference type="InterPro" id="IPR036390">
    <property type="entry name" value="WH_DNA-bd_sf"/>
</dbReference>
<dbReference type="AlphaFoldDB" id="A0A4R1S8D8"/>